<dbReference type="InterPro" id="IPR044736">
    <property type="entry name" value="Gid1/RanBPM/SPLA_SPRY"/>
</dbReference>
<sequence>MIEYSSSEEGELQSLNSNSSGDEMENRELLQFVEVRSRRGASLLSRDGYEYAFEKDSAMIENVEYWRCPRISMSNLTEYEKLEEKIGWLNEDQQKLVSIDQFLLMQSDQKALLQRLNALEQKLVNSNLGNSLKKECEKRTSQLKGERSAEMLEEYQKQQQMAIVGKNENSASILWRRYDLFRIVGSILLFIFCIYTLHQLNGQNAIVVAELEKQKLSNANKFAELEEQKLSNANKFAELEKQKLSNANKFAELEKQKLSNANKFAEIEQKNDKLEKYQKEQQLNIVHLQKTVATLREIGLIPQNRWDSTACHGNLALSEPDRLIVQLNGKGWSSVRAKKRMPENPYFEVKIVEQKGNIAIGLATKQMPLDTCVGDHEGTYGYVSDGNFYGHEVAGCAYDSDGSPYISGKPPFGVGDVVGCGVNLKNGQIIYTKNGRRLGTANLFVDSAADLFPCVSLGMPGTKIETNFGPDFKYKF</sequence>
<evidence type="ECO:0000256" key="1">
    <source>
        <dbReference type="SAM" id="Coils"/>
    </source>
</evidence>
<reference evidence="5" key="1">
    <citation type="submission" date="2022-11" db="UniProtKB">
        <authorList>
            <consortium name="WormBaseParasite"/>
        </authorList>
    </citation>
    <scope>IDENTIFICATION</scope>
</reference>
<keyword evidence="4" id="KW-1185">Reference proteome</keyword>
<keyword evidence="1" id="KW-0175">Coiled coil</keyword>
<feature type="compositionally biased region" description="Acidic residues" evidence="2">
    <location>
        <begin position="1"/>
        <end position="11"/>
    </location>
</feature>
<dbReference type="InterPro" id="IPR050618">
    <property type="entry name" value="Ubq-SigPath_Reg"/>
</dbReference>
<dbReference type="Pfam" id="PF00622">
    <property type="entry name" value="SPRY"/>
    <property type="match status" value="1"/>
</dbReference>
<dbReference type="AlphaFoldDB" id="A0A914IGS1"/>
<dbReference type="Proteomes" id="UP000887572">
    <property type="component" value="Unplaced"/>
</dbReference>
<dbReference type="SUPFAM" id="SSF49899">
    <property type="entry name" value="Concanavalin A-like lectins/glucanases"/>
    <property type="match status" value="1"/>
</dbReference>
<dbReference type="Gene3D" id="2.60.120.920">
    <property type="match status" value="1"/>
</dbReference>
<dbReference type="InterPro" id="IPR013320">
    <property type="entry name" value="ConA-like_dom_sf"/>
</dbReference>
<feature type="compositionally biased region" description="Polar residues" evidence="2">
    <location>
        <begin position="12"/>
        <end position="21"/>
    </location>
</feature>
<protein>
    <submittedName>
        <fullName evidence="5">B30.2/SPRY domain-containing protein</fullName>
    </submittedName>
</protein>
<proteinExistence type="predicted"/>
<dbReference type="SMART" id="SM00449">
    <property type="entry name" value="SPRY"/>
    <property type="match status" value="1"/>
</dbReference>
<dbReference type="WBParaSite" id="Gr19_v10_g9762.t1">
    <property type="protein sequence ID" value="Gr19_v10_g9762.t1"/>
    <property type="gene ID" value="Gr19_v10_g9762"/>
</dbReference>
<evidence type="ECO:0000259" key="3">
    <source>
        <dbReference type="PROSITE" id="PS50188"/>
    </source>
</evidence>
<evidence type="ECO:0000313" key="5">
    <source>
        <dbReference type="WBParaSite" id="Gr19_v10_g9762.t1"/>
    </source>
</evidence>
<evidence type="ECO:0000256" key="2">
    <source>
        <dbReference type="SAM" id="MobiDB-lite"/>
    </source>
</evidence>
<dbReference type="PANTHER" id="PTHR12864">
    <property type="entry name" value="RAN BINDING PROTEIN 9-RELATED"/>
    <property type="match status" value="1"/>
</dbReference>
<feature type="coiled-coil region" evidence="1">
    <location>
        <begin position="206"/>
        <end position="280"/>
    </location>
</feature>
<name>A0A914IGS1_GLORO</name>
<feature type="domain" description="B30.2/SPRY" evidence="3">
    <location>
        <begin position="283"/>
        <end position="473"/>
    </location>
</feature>
<organism evidence="4 5">
    <name type="scientific">Globodera rostochiensis</name>
    <name type="common">Golden nematode worm</name>
    <name type="synonym">Heterodera rostochiensis</name>
    <dbReference type="NCBI Taxonomy" id="31243"/>
    <lineage>
        <taxon>Eukaryota</taxon>
        <taxon>Metazoa</taxon>
        <taxon>Ecdysozoa</taxon>
        <taxon>Nematoda</taxon>
        <taxon>Chromadorea</taxon>
        <taxon>Rhabditida</taxon>
        <taxon>Tylenchina</taxon>
        <taxon>Tylenchomorpha</taxon>
        <taxon>Tylenchoidea</taxon>
        <taxon>Heteroderidae</taxon>
        <taxon>Heteroderinae</taxon>
        <taxon>Globodera</taxon>
    </lineage>
</organism>
<accession>A0A914IGS1</accession>
<dbReference type="InterPro" id="IPR001870">
    <property type="entry name" value="B30.2/SPRY"/>
</dbReference>
<feature type="region of interest" description="Disordered" evidence="2">
    <location>
        <begin position="1"/>
        <end position="23"/>
    </location>
</feature>
<dbReference type="InterPro" id="IPR003877">
    <property type="entry name" value="SPRY_dom"/>
</dbReference>
<evidence type="ECO:0000313" key="4">
    <source>
        <dbReference type="Proteomes" id="UP000887572"/>
    </source>
</evidence>
<dbReference type="CDD" id="cd12885">
    <property type="entry name" value="SPRY_RanBP_like"/>
    <property type="match status" value="1"/>
</dbReference>
<dbReference type="InterPro" id="IPR043136">
    <property type="entry name" value="B30.2/SPRY_sf"/>
</dbReference>
<dbReference type="PROSITE" id="PS50188">
    <property type="entry name" value="B302_SPRY"/>
    <property type="match status" value="1"/>
</dbReference>